<feature type="region of interest" description="Disordered" evidence="1">
    <location>
        <begin position="1"/>
        <end position="40"/>
    </location>
</feature>
<evidence type="ECO:0000256" key="1">
    <source>
        <dbReference type="SAM" id="MobiDB-lite"/>
    </source>
</evidence>
<gene>
    <name evidence="2" type="ORF">CEXT_154521</name>
</gene>
<organism evidence="2 3">
    <name type="scientific">Caerostris extrusa</name>
    <name type="common">Bark spider</name>
    <name type="synonym">Caerostris bankana</name>
    <dbReference type="NCBI Taxonomy" id="172846"/>
    <lineage>
        <taxon>Eukaryota</taxon>
        <taxon>Metazoa</taxon>
        <taxon>Ecdysozoa</taxon>
        <taxon>Arthropoda</taxon>
        <taxon>Chelicerata</taxon>
        <taxon>Arachnida</taxon>
        <taxon>Araneae</taxon>
        <taxon>Araneomorphae</taxon>
        <taxon>Entelegynae</taxon>
        <taxon>Araneoidea</taxon>
        <taxon>Araneidae</taxon>
        <taxon>Caerostris</taxon>
    </lineage>
</organism>
<protein>
    <submittedName>
        <fullName evidence="2">Uncharacterized protein</fullName>
    </submittedName>
</protein>
<sequence length="78" mass="9085">MDDHFSKSPTPTNLASECCLLHKNNTENERRRKKRRESPRAVECSKLAVNEEVHAPFRKRLLMNGPLNAFSEEKFWGT</sequence>
<dbReference type="EMBL" id="BPLR01006030">
    <property type="protein sequence ID" value="GIY06990.1"/>
    <property type="molecule type" value="Genomic_DNA"/>
</dbReference>
<keyword evidence="3" id="KW-1185">Reference proteome</keyword>
<reference evidence="2 3" key="1">
    <citation type="submission" date="2021-06" db="EMBL/GenBank/DDBJ databases">
        <title>Caerostris extrusa draft genome.</title>
        <authorList>
            <person name="Kono N."/>
            <person name="Arakawa K."/>
        </authorList>
    </citation>
    <scope>NUCLEOTIDE SEQUENCE [LARGE SCALE GENOMIC DNA]</scope>
</reference>
<dbReference type="Proteomes" id="UP001054945">
    <property type="component" value="Unassembled WGS sequence"/>
</dbReference>
<comment type="caution">
    <text evidence="2">The sequence shown here is derived from an EMBL/GenBank/DDBJ whole genome shotgun (WGS) entry which is preliminary data.</text>
</comment>
<evidence type="ECO:0000313" key="3">
    <source>
        <dbReference type="Proteomes" id="UP001054945"/>
    </source>
</evidence>
<proteinExistence type="predicted"/>
<accession>A0AAV4QC37</accession>
<name>A0AAV4QC37_CAEEX</name>
<evidence type="ECO:0000313" key="2">
    <source>
        <dbReference type="EMBL" id="GIY06990.1"/>
    </source>
</evidence>
<dbReference type="AlphaFoldDB" id="A0AAV4QC37"/>